<keyword evidence="2" id="KW-1185">Reference proteome</keyword>
<accession>A0ABS3Y8B7</accession>
<proteinExistence type="predicted"/>
<evidence type="ECO:0000313" key="1">
    <source>
        <dbReference type="EMBL" id="MBO9150913.1"/>
    </source>
</evidence>
<dbReference type="EMBL" id="JAGHKP010000001">
    <property type="protein sequence ID" value="MBO9150913.1"/>
    <property type="molecule type" value="Genomic_DNA"/>
</dbReference>
<evidence type="ECO:0000313" key="2">
    <source>
        <dbReference type="Proteomes" id="UP000679126"/>
    </source>
</evidence>
<reference evidence="2" key="1">
    <citation type="submission" date="2021-03" db="EMBL/GenBank/DDBJ databases">
        <title>Assistant Professor.</title>
        <authorList>
            <person name="Huq M.A."/>
        </authorList>
    </citation>
    <scope>NUCLEOTIDE SEQUENCE [LARGE SCALE GENOMIC DNA]</scope>
    <source>
        <strain evidence="2">MAH-28</strain>
    </source>
</reference>
<dbReference type="RefSeq" id="WP_209142603.1">
    <property type="nucleotide sequence ID" value="NZ_JAGHKP010000001.1"/>
</dbReference>
<organism evidence="1 2">
    <name type="scientific">Chitinophaga chungangae</name>
    <dbReference type="NCBI Taxonomy" id="2821488"/>
    <lineage>
        <taxon>Bacteria</taxon>
        <taxon>Pseudomonadati</taxon>
        <taxon>Bacteroidota</taxon>
        <taxon>Chitinophagia</taxon>
        <taxon>Chitinophagales</taxon>
        <taxon>Chitinophagaceae</taxon>
        <taxon>Chitinophaga</taxon>
    </lineage>
</organism>
<comment type="caution">
    <text evidence="1">The sequence shown here is derived from an EMBL/GenBank/DDBJ whole genome shotgun (WGS) entry which is preliminary data.</text>
</comment>
<name>A0ABS3Y8B7_9BACT</name>
<dbReference type="Proteomes" id="UP000679126">
    <property type="component" value="Unassembled WGS sequence"/>
</dbReference>
<protein>
    <submittedName>
        <fullName evidence="1">Uncharacterized protein</fullName>
    </submittedName>
</protein>
<sequence>METRCIRCSTIVQSHKKLSELKCRCGGQLQRMKFIRLIEGTHPLGKEHNLELNGKLCYGTYRSVFGNFVIDRVNNTFRRVNLLR</sequence>
<gene>
    <name evidence="1" type="ORF">J7I43_01730</name>
</gene>